<evidence type="ECO:0000313" key="15">
    <source>
        <dbReference type="Proteomes" id="UP001185927"/>
    </source>
</evidence>
<evidence type="ECO:0000256" key="4">
    <source>
        <dbReference type="ARBA" id="ARBA00022723"/>
    </source>
</evidence>
<dbReference type="EMBL" id="JAWLKB010000004">
    <property type="protein sequence ID" value="MDV6267046.1"/>
    <property type="molecule type" value="Genomic_DNA"/>
</dbReference>
<keyword evidence="8 11" id="KW-0238">DNA-binding</keyword>
<dbReference type="InterPro" id="IPR034768">
    <property type="entry name" value="4FE4S_WBL"/>
</dbReference>
<feature type="domain" description="4Fe-4S Wbl-type" evidence="13">
    <location>
        <begin position="12"/>
        <end position="75"/>
    </location>
</feature>
<dbReference type="PANTHER" id="PTHR38839">
    <property type="entry name" value="TRANSCRIPTIONAL REGULATOR WHID-RELATED"/>
    <property type="match status" value="1"/>
</dbReference>
<evidence type="ECO:0000256" key="2">
    <source>
        <dbReference type="ARBA" id="ARBA00006597"/>
    </source>
</evidence>
<feature type="binding site" evidence="11">
    <location>
        <position position="42"/>
    </location>
    <ligand>
        <name>[4Fe-4S] cluster</name>
        <dbReference type="ChEBI" id="CHEBI:49883"/>
    </ligand>
</feature>
<evidence type="ECO:0000256" key="9">
    <source>
        <dbReference type="ARBA" id="ARBA00023157"/>
    </source>
</evidence>
<keyword evidence="5 11" id="KW-0408">Iron</keyword>
<feature type="binding site" evidence="11">
    <location>
        <position position="51"/>
    </location>
    <ligand>
        <name>[4Fe-4S] cluster</name>
        <dbReference type="ChEBI" id="CHEBI:49883"/>
    </ligand>
</feature>
<dbReference type="InterPro" id="IPR003482">
    <property type="entry name" value="Whib"/>
</dbReference>
<comment type="caution">
    <text evidence="14">The sequence shown here is derived from an EMBL/GenBank/DDBJ whole genome shotgun (WGS) entry which is preliminary data.</text>
</comment>
<evidence type="ECO:0000256" key="8">
    <source>
        <dbReference type="ARBA" id="ARBA00023125"/>
    </source>
</evidence>
<evidence type="ECO:0000256" key="11">
    <source>
        <dbReference type="HAMAP-Rule" id="MF_01479"/>
    </source>
</evidence>
<dbReference type="Pfam" id="PF02467">
    <property type="entry name" value="Whib"/>
    <property type="match status" value="1"/>
</dbReference>
<dbReference type="Proteomes" id="UP001185927">
    <property type="component" value="Unassembled WGS sequence"/>
</dbReference>
<evidence type="ECO:0000256" key="7">
    <source>
        <dbReference type="ARBA" id="ARBA00023015"/>
    </source>
</evidence>
<evidence type="ECO:0000256" key="6">
    <source>
        <dbReference type="ARBA" id="ARBA00023014"/>
    </source>
</evidence>
<name>A0ABU4BS54_RHOGO</name>
<keyword evidence="3 11" id="KW-0004">4Fe-4S</keyword>
<keyword evidence="4 11" id="KW-0479">Metal-binding</keyword>
<dbReference type="PROSITE" id="PS51674">
    <property type="entry name" value="4FE4S_WBL"/>
    <property type="match status" value="1"/>
</dbReference>
<keyword evidence="10 11" id="KW-0804">Transcription</keyword>
<keyword evidence="15" id="KW-1185">Reference proteome</keyword>
<dbReference type="HAMAP" id="MF_01479">
    <property type="entry name" value="WhiB"/>
    <property type="match status" value="1"/>
</dbReference>
<evidence type="ECO:0000256" key="12">
    <source>
        <dbReference type="SAM" id="MobiDB-lite"/>
    </source>
</evidence>
<comment type="PTM">
    <text evidence="11">Upon Fe-S cluster removal intramolecular disulfide bonds are formed.</text>
</comment>
<dbReference type="PANTHER" id="PTHR38839:SF6">
    <property type="entry name" value="TRANSCRIPTIONAL REGULATOR WHIB1"/>
    <property type="match status" value="1"/>
</dbReference>
<gene>
    <name evidence="11" type="primary">whiB</name>
    <name evidence="14" type="ORF">R3Q16_10570</name>
</gene>
<dbReference type="RefSeq" id="WP_317541257.1">
    <property type="nucleotide sequence ID" value="NZ_JAWLKB010000004.1"/>
</dbReference>
<evidence type="ECO:0000256" key="1">
    <source>
        <dbReference type="ARBA" id="ARBA00004496"/>
    </source>
</evidence>
<evidence type="ECO:0000256" key="10">
    <source>
        <dbReference type="ARBA" id="ARBA00023163"/>
    </source>
</evidence>
<keyword evidence="11" id="KW-0963">Cytoplasm</keyword>
<feature type="binding site" evidence="11">
    <location>
        <position position="45"/>
    </location>
    <ligand>
        <name>[4Fe-4S] cluster</name>
        <dbReference type="ChEBI" id="CHEBI:49883"/>
    </ligand>
</feature>
<evidence type="ECO:0000256" key="3">
    <source>
        <dbReference type="ARBA" id="ARBA00022485"/>
    </source>
</evidence>
<accession>A0ABU4BS54</accession>
<proteinExistence type="inferred from homology"/>
<comment type="subcellular location">
    <subcellularLocation>
        <location evidence="1 11">Cytoplasm</location>
    </subcellularLocation>
</comment>
<feature type="region of interest" description="Disordered" evidence="12">
    <location>
        <begin position="76"/>
        <end position="109"/>
    </location>
</feature>
<keyword evidence="7 11" id="KW-0805">Transcription regulation</keyword>
<reference evidence="14 15" key="1">
    <citation type="submission" date="2023-10" db="EMBL/GenBank/DDBJ databases">
        <title>Development of a sustainable strategy for remediation of hydrocarbon-contaminated territories based on the waste exchange concept.</title>
        <authorList>
            <person name="Krivoruchko A."/>
        </authorList>
    </citation>
    <scope>NUCLEOTIDE SEQUENCE [LARGE SCALE GENOMIC DNA]</scope>
    <source>
        <strain evidence="14 15">IEGM 1203</strain>
    </source>
</reference>
<keyword evidence="9 11" id="KW-1015">Disulfide bond</keyword>
<keyword evidence="6 11" id="KW-0411">Iron-sulfur</keyword>
<feature type="compositionally biased region" description="Polar residues" evidence="12">
    <location>
        <begin position="86"/>
        <end position="96"/>
    </location>
</feature>
<organism evidence="14 15">
    <name type="scientific">Rhodococcus globerulus</name>
    <dbReference type="NCBI Taxonomy" id="33008"/>
    <lineage>
        <taxon>Bacteria</taxon>
        <taxon>Bacillati</taxon>
        <taxon>Actinomycetota</taxon>
        <taxon>Actinomycetes</taxon>
        <taxon>Mycobacteriales</taxon>
        <taxon>Nocardiaceae</taxon>
        <taxon>Rhodococcus</taxon>
    </lineage>
</organism>
<comment type="PTM">
    <text evidence="11">The Fe-S cluster can be nitrosylated by nitric oxide (NO).</text>
</comment>
<sequence length="109" mass="11820">MSSEIDWRARAKCRDHDPELWFPNATVIGKRIVEAEAAVMVCLACPVRADCLQWATETGETWAIAGGKDFGAHGKHAAIKSRRTHASGQYGNNPVSRPTEGEPSCPESA</sequence>
<evidence type="ECO:0000313" key="14">
    <source>
        <dbReference type="EMBL" id="MDV6267046.1"/>
    </source>
</evidence>
<comment type="similarity">
    <text evidence="2 11">Belongs to the WhiB family.</text>
</comment>
<evidence type="ECO:0000259" key="13">
    <source>
        <dbReference type="PROSITE" id="PS51674"/>
    </source>
</evidence>
<feature type="compositionally biased region" description="Basic residues" evidence="12">
    <location>
        <begin position="76"/>
        <end position="85"/>
    </location>
</feature>
<evidence type="ECO:0000256" key="5">
    <source>
        <dbReference type="ARBA" id="ARBA00023004"/>
    </source>
</evidence>
<feature type="binding site" evidence="11">
    <location>
        <position position="13"/>
    </location>
    <ligand>
        <name>[4Fe-4S] cluster</name>
        <dbReference type="ChEBI" id="CHEBI:49883"/>
    </ligand>
</feature>
<comment type="cofactor">
    <cofactor evidence="11">
        <name>[4Fe-4S] cluster</name>
        <dbReference type="ChEBI" id="CHEBI:49883"/>
    </cofactor>
    <text evidence="11">Binds 1 [4Fe-4S] cluster per subunit. Following nitrosylation of the [4Fe-4S] cluster binds 1 [4Fe-8(NO)] cluster per subunit.</text>
</comment>
<comment type="function">
    <text evidence="11">Acts as a transcriptional regulator. Probably redox-responsive. The apo- but not holo-form probably binds DNA.</text>
</comment>
<protein>
    <recommendedName>
        <fullName evidence="11">Transcriptional regulator WhiB</fullName>
    </recommendedName>
</protein>